<dbReference type="EMBL" id="FUZP01000003">
    <property type="protein sequence ID" value="SKC66810.1"/>
    <property type="molecule type" value="Genomic_DNA"/>
</dbReference>
<evidence type="ECO:0008006" key="5">
    <source>
        <dbReference type="Google" id="ProtNLM"/>
    </source>
</evidence>
<gene>
    <name evidence="3" type="ORF">SAMN06309945_2450</name>
</gene>
<dbReference type="RefSeq" id="WP_079728504.1">
    <property type="nucleotide sequence ID" value="NZ_FUZP01000003.1"/>
</dbReference>
<evidence type="ECO:0000313" key="4">
    <source>
        <dbReference type="Proteomes" id="UP000190857"/>
    </source>
</evidence>
<evidence type="ECO:0000256" key="1">
    <source>
        <dbReference type="SAM" id="MobiDB-lite"/>
    </source>
</evidence>
<name>A0A1T5KT51_9MICO</name>
<sequence>MTSSEHPGGATNDRLPASVYRRRRLFVLLGVLAIIGIIALVIWKPGSSSGRSTDVTAVTSTPSPSAPAAGAADSGTDAAATPTPTPAETGVNDDGTCKPSAVKVEALTDASTYAAGVNPQLSLSVTNTGTQPCRLNVGTSQQVFTITSGSDQYWTSTDCQKDPADAEVDLEPGKTVTSSTPISWDRTRSSAESCDGERDQAPAGGASYHLKTSVAGVESTTSKQFILN</sequence>
<feature type="compositionally biased region" description="Basic and acidic residues" evidence="1">
    <location>
        <begin position="185"/>
        <end position="200"/>
    </location>
</feature>
<dbReference type="AlphaFoldDB" id="A0A1T5KT51"/>
<evidence type="ECO:0000313" key="3">
    <source>
        <dbReference type="EMBL" id="SKC66810.1"/>
    </source>
</evidence>
<protein>
    <recommendedName>
        <fullName evidence="5">DUF4232 domain-containing protein</fullName>
    </recommendedName>
</protein>
<keyword evidence="2" id="KW-1133">Transmembrane helix</keyword>
<feature type="transmembrane region" description="Helical" evidence="2">
    <location>
        <begin position="25"/>
        <end position="43"/>
    </location>
</feature>
<keyword evidence="2" id="KW-0812">Transmembrane</keyword>
<organism evidence="3 4">
    <name type="scientific">Okibacterium fritillariae</name>
    <dbReference type="NCBI Taxonomy" id="123320"/>
    <lineage>
        <taxon>Bacteria</taxon>
        <taxon>Bacillati</taxon>
        <taxon>Actinomycetota</taxon>
        <taxon>Actinomycetes</taxon>
        <taxon>Micrococcales</taxon>
        <taxon>Microbacteriaceae</taxon>
        <taxon>Okibacterium</taxon>
    </lineage>
</organism>
<reference evidence="3 4" key="1">
    <citation type="submission" date="2017-02" db="EMBL/GenBank/DDBJ databases">
        <authorList>
            <person name="Peterson S.W."/>
        </authorList>
    </citation>
    <scope>NUCLEOTIDE SEQUENCE [LARGE SCALE GENOMIC DNA]</scope>
    <source>
        <strain evidence="3 4">VKM Ac-2059</strain>
    </source>
</reference>
<keyword evidence="2" id="KW-0472">Membrane</keyword>
<dbReference type="Proteomes" id="UP000190857">
    <property type="component" value="Unassembled WGS sequence"/>
</dbReference>
<keyword evidence="4" id="KW-1185">Reference proteome</keyword>
<dbReference type="OrthoDB" id="5189092at2"/>
<proteinExistence type="predicted"/>
<feature type="region of interest" description="Disordered" evidence="1">
    <location>
        <begin position="48"/>
        <end position="97"/>
    </location>
</feature>
<evidence type="ECO:0000256" key="2">
    <source>
        <dbReference type="SAM" id="Phobius"/>
    </source>
</evidence>
<accession>A0A1T5KT51</accession>
<feature type="region of interest" description="Disordered" evidence="1">
    <location>
        <begin position="172"/>
        <end position="207"/>
    </location>
</feature>
<dbReference type="STRING" id="123320.SAMN06309945_2450"/>
<feature type="compositionally biased region" description="Low complexity" evidence="1">
    <location>
        <begin position="52"/>
        <end position="90"/>
    </location>
</feature>